<dbReference type="InterPro" id="IPR051911">
    <property type="entry name" value="SDR_oxidoreductase"/>
</dbReference>
<dbReference type="Gene3D" id="3.40.50.720">
    <property type="entry name" value="NAD(P)-binding Rossmann-like Domain"/>
    <property type="match status" value="1"/>
</dbReference>
<comment type="similarity">
    <text evidence="1 3">Belongs to the short-chain dehydrogenases/reductases (SDR) family.</text>
</comment>
<keyword evidence="2" id="KW-0560">Oxidoreductase</keyword>
<reference evidence="4" key="1">
    <citation type="journal article" date="2015" name="Genome Announc.">
        <title>Draft Genome Sequence of Tolypothrix boutellei Strain VB521301.</title>
        <authorList>
            <person name="Chandrababunaidu M.M."/>
            <person name="Singh D."/>
            <person name="Sen D."/>
            <person name="Bhan S."/>
            <person name="Das S."/>
            <person name="Gupta A."/>
            <person name="Adhikary S.P."/>
            <person name="Tripathy S."/>
        </authorList>
    </citation>
    <scope>NUCLEOTIDE SEQUENCE</scope>
    <source>
        <strain evidence="4">VB521301</strain>
    </source>
</reference>
<name>A0A8S9SYM5_9CYAN</name>
<dbReference type="OrthoDB" id="9775296at2"/>
<dbReference type="PRINTS" id="PR00080">
    <property type="entry name" value="SDRFAMILY"/>
</dbReference>
<dbReference type="PANTHER" id="PTHR43976:SF16">
    <property type="entry name" value="SHORT-CHAIN DEHYDROGENASE_REDUCTASE FAMILY PROTEIN"/>
    <property type="match status" value="1"/>
</dbReference>
<evidence type="ECO:0000256" key="2">
    <source>
        <dbReference type="ARBA" id="ARBA00023002"/>
    </source>
</evidence>
<dbReference type="FunFam" id="3.40.50.720:FF:000084">
    <property type="entry name" value="Short-chain dehydrogenase reductase"/>
    <property type="match status" value="1"/>
</dbReference>
<dbReference type="RefSeq" id="WP_050045132.1">
    <property type="nucleotide sequence ID" value="NZ_JHEG04000001.1"/>
</dbReference>
<comment type="caution">
    <text evidence="4">The sequence shown here is derived from an EMBL/GenBank/DDBJ whole genome shotgun (WGS) entry which is preliminary data.</text>
</comment>
<dbReference type="SUPFAM" id="SSF51735">
    <property type="entry name" value="NAD(P)-binding Rossmann-fold domains"/>
    <property type="match status" value="1"/>
</dbReference>
<organism evidence="4 5">
    <name type="scientific">Tolypothrix bouteillei VB521301</name>
    <dbReference type="NCBI Taxonomy" id="1479485"/>
    <lineage>
        <taxon>Bacteria</taxon>
        <taxon>Bacillati</taxon>
        <taxon>Cyanobacteriota</taxon>
        <taxon>Cyanophyceae</taxon>
        <taxon>Nostocales</taxon>
        <taxon>Tolypothrichaceae</taxon>
        <taxon>Tolypothrix</taxon>
    </lineage>
</organism>
<dbReference type="PANTHER" id="PTHR43976">
    <property type="entry name" value="SHORT CHAIN DEHYDROGENASE"/>
    <property type="match status" value="1"/>
</dbReference>
<evidence type="ECO:0000256" key="3">
    <source>
        <dbReference type="RuleBase" id="RU000363"/>
    </source>
</evidence>
<dbReference type="EMBL" id="JHEG04000001">
    <property type="protein sequence ID" value="KAF3884343.1"/>
    <property type="molecule type" value="Genomic_DNA"/>
</dbReference>
<dbReference type="Proteomes" id="UP000029738">
    <property type="component" value="Unassembled WGS sequence"/>
</dbReference>
<reference evidence="4" key="2">
    <citation type="submission" date="2019-11" db="EMBL/GenBank/DDBJ databases">
        <title>Improved Assembly of Tolypothrix boutellei genome.</title>
        <authorList>
            <person name="Sarangi A.N."/>
            <person name="Mukherjee M."/>
            <person name="Ghosh S."/>
            <person name="Singh D."/>
            <person name="Das A."/>
            <person name="Kant S."/>
            <person name="Prusty A."/>
            <person name="Tripathy S."/>
        </authorList>
    </citation>
    <scope>NUCLEOTIDE SEQUENCE</scope>
    <source>
        <strain evidence="4">VB521301</strain>
    </source>
</reference>
<dbReference type="GO" id="GO:0016491">
    <property type="term" value="F:oxidoreductase activity"/>
    <property type="evidence" value="ECO:0007669"/>
    <property type="project" value="UniProtKB-KW"/>
</dbReference>
<dbReference type="InterPro" id="IPR036291">
    <property type="entry name" value="NAD(P)-bd_dom_sf"/>
</dbReference>
<protein>
    <submittedName>
        <fullName evidence="4">SDR family oxidoreductase</fullName>
    </submittedName>
</protein>
<dbReference type="AlphaFoldDB" id="A0A8S9SYM5"/>
<keyword evidence="5" id="KW-1185">Reference proteome</keyword>
<evidence type="ECO:0000256" key="1">
    <source>
        <dbReference type="ARBA" id="ARBA00006484"/>
    </source>
</evidence>
<gene>
    <name evidence="4" type="ORF">DA73_0400001720</name>
</gene>
<evidence type="ECO:0000313" key="5">
    <source>
        <dbReference type="Proteomes" id="UP000029738"/>
    </source>
</evidence>
<dbReference type="CDD" id="cd05374">
    <property type="entry name" value="17beta-HSD-like_SDR_c"/>
    <property type="match status" value="1"/>
</dbReference>
<sequence length="270" mass="30023">MPKTILITGASTGIGRATAIYFAEKGWQVVATMRSPQKAHPTLNHSRIMLLELDVTNDVSIKQAFDAAVEKYGALDVVLNNAGYGLFGPIEALGMAEIDKQIQTNLYGVLRVMQSAIPIMRQQKQGIIINVTSIGGRVGFPYTAAYHATKFGVEGMSEAARFELAPHGIRIKIIEPGGIKTDFSSRSLEFIKHPAYEPQQGNYEALLKDNRSWAQPEEVAKVIYRAATDGTDKLRYLAKPGPFFQLYKLMPDRLWRAFGYYLLNKKPRAV</sequence>
<evidence type="ECO:0000313" key="4">
    <source>
        <dbReference type="EMBL" id="KAF3884343.1"/>
    </source>
</evidence>
<accession>A0A8S9SYM5</accession>
<dbReference type="Pfam" id="PF00106">
    <property type="entry name" value="adh_short"/>
    <property type="match status" value="1"/>
</dbReference>
<proteinExistence type="inferred from homology"/>
<dbReference type="PRINTS" id="PR00081">
    <property type="entry name" value="GDHRDH"/>
</dbReference>
<dbReference type="InterPro" id="IPR002347">
    <property type="entry name" value="SDR_fam"/>
</dbReference>